<name>A0A0A8ZI60_ARUDO</name>
<dbReference type="AlphaFoldDB" id="A0A0A8ZI60"/>
<protein>
    <submittedName>
        <fullName evidence="1">Uncharacterized protein</fullName>
    </submittedName>
</protein>
<reference evidence="1" key="2">
    <citation type="journal article" date="2015" name="Data Brief">
        <title>Shoot transcriptome of the giant reed, Arundo donax.</title>
        <authorList>
            <person name="Barrero R.A."/>
            <person name="Guerrero F.D."/>
            <person name="Moolhuijzen P."/>
            <person name="Goolsby J.A."/>
            <person name="Tidwell J."/>
            <person name="Bellgard S.E."/>
            <person name="Bellgard M.I."/>
        </authorList>
    </citation>
    <scope>NUCLEOTIDE SEQUENCE</scope>
    <source>
        <tissue evidence="1">Shoot tissue taken approximately 20 cm above the soil surface</tissue>
    </source>
</reference>
<proteinExistence type="predicted"/>
<evidence type="ECO:0000313" key="1">
    <source>
        <dbReference type="EMBL" id="JAD36430.1"/>
    </source>
</evidence>
<accession>A0A0A8ZI60</accession>
<sequence length="96" mass="10986">MHQVNDRLKVMSELKNNLNSVTIAVNFCMHQVQPLMAWVHLGFEYDGDKDTTWERSKIATSEQELRRMADFFASNVDIPRNCQGCAKPFTLGKPPS</sequence>
<organism evidence="1">
    <name type="scientific">Arundo donax</name>
    <name type="common">Giant reed</name>
    <name type="synonym">Donax arundinaceus</name>
    <dbReference type="NCBI Taxonomy" id="35708"/>
    <lineage>
        <taxon>Eukaryota</taxon>
        <taxon>Viridiplantae</taxon>
        <taxon>Streptophyta</taxon>
        <taxon>Embryophyta</taxon>
        <taxon>Tracheophyta</taxon>
        <taxon>Spermatophyta</taxon>
        <taxon>Magnoliopsida</taxon>
        <taxon>Liliopsida</taxon>
        <taxon>Poales</taxon>
        <taxon>Poaceae</taxon>
        <taxon>PACMAD clade</taxon>
        <taxon>Arundinoideae</taxon>
        <taxon>Arundineae</taxon>
        <taxon>Arundo</taxon>
    </lineage>
</organism>
<reference evidence="1" key="1">
    <citation type="submission" date="2014-09" db="EMBL/GenBank/DDBJ databases">
        <authorList>
            <person name="Magalhaes I.L.F."/>
            <person name="Oliveira U."/>
            <person name="Santos F.R."/>
            <person name="Vidigal T.H.D.A."/>
            <person name="Brescovit A.D."/>
            <person name="Santos A.J."/>
        </authorList>
    </citation>
    <scope>NUCLEOTIDE SEQUENCE</scope>
    <source>
        <tissue evidence="1">Shoot tissue taken approximately 20 cm above the soil surface</tissue>
    </source>
</reference>
<dbReference type="EMBL" id="GBRH01261465">
    <property type="protein sequence ID" value="JAD36430.1"/>
    <property type="molecule type" value="Transcribed_RNA"/>
</dbReference>